<dbReference type="SMART" id="SM00082">
    <property type="entry name" value="LRRCT"/>
    <property type="match status" value="1"/>
</dbReference>
<dbReference type="InterPro" id="IPR000157">
    <property type="entry name" value="TIR_dom"/>
</dbReference>
<keyword evidence="13 16" id="KW-0675">Receptor</keyword>
<dbReference type="InterPro" id="IPR000483">
    <property type="entry name" value="Cys-rich_flank_reg_C"/>
</dbReference>
<evidence type="ECO:0000256" key="5">
    <source>
        <dbReference type="ARBA" id="ARBA00022692"/>
    </source>
</evidence>
<evidence type="ECO:0000256" key="7">
    <source>
        <dbReference type="ARBA" id="ARBA00022737"/>
    </source>
</evidence>
<keyword evidence="12 17" id="KW-1015">Disulfide bond</keyword>
<reference evidence="22" key="3">
    <citation type="journal article" date="2014" name="Nature">
        <title>Elephant shark genome provides unique insights into gnathostome evolution.</title>
        <authorList>
            <consortium name="International Elephant Shark Genome Sequencing Consortium"/>
            <person name="Venkatesh B."/>
            <person name="Lee A.P."/>
            <person name="Ravi V."/>
            <person name="Maurya A.K."/>
            <person name="Lian M.M."/>
            <person name="Swann J.B."/>
            <person name="Ohta Y."/>
            <person name="Flajnik M.F."/>
            <person name="Sutoh Y."/>
            <person name="Kasahara M."/>
            <person name="Hoon S."/>
            <person name="Gangu V."/>
            <person name="Roy S.W."/>
            <person name="Irimia M."/>
            <person name="Korzh V."/>
            <person name="Kondrychyn I."/>
            <person name="Lim Z.W."/>
            <person name="Tay B.H."/>
            <person name="Tohari S."/>
            <person name="Kong K.W."/>
            <person name="Ho S."/>
            <person name="Lorente-Galdos B."/>
            <person name="Quilez J."/>
            <person name="Marques-Bonet T."/>
            <person name="Raney B.J."/>
            <person name="Ingham P.W."/>
            <person name="Tay A."/>
            <person name="Hillier L.W."/>
            <person name="Minx P."/>
            <person name="Boehm T."/>
            <person name="Wilson R.K."/>
            <person name="Brenner S."/>
            <person name="Warren W.C."/>
        </authorList>
    </citation>
    <scope>NUCLEOTIDE SEQUENCE [LARGE SCALE GENOMIC DNA]</scope>
</reference>
<dbReference type="Proteomes" id="UP000314986">
    <property type="component" value="Unassembled WGS sequence"/>
</dbReference>
<evidence type="ECO:0000256" key="19">
    <source>
        <dbReference type="SAM" id="SignalP"/>
    </source>
</evidence>
<dbReference type="InParanoid" id="A0A4W3JLC0"/>
<keyword evidence="6 19" id="KW-0732">Signal</keyword>
<evidence type="ECO:0000256" key="18">
    <source>
        <dbReference type="SAM" id="Phobius"/>
    </source>
</evidence>
<dbReference type="GeneTree" id="ENSGT00940000162201"/>
<comment type="similarity">
    <text evidence="2 16">Belongs to the Toll-like receptor family.</text>
</comment>
<evidence type="ECO:0000256" key="12">
    <source>
        <dbReference type="ARBA" id="ARBA00023157"/>
    </source>
</evidence>
<dbReference type="GO" id="GO:0005886">
    <property type="term" value="C:plasma membrane"/>
    <property type="evidence" value="ECO:0007669"/>
    <property type="project" value="TreeGrafter"/>
</dbReference>
<feature type="disulfide bond" evidence="17">
    <location>
        <begin position="308"/>
        <end position="336"/>
    </location>
</feature>
<dbReference type="Pfam" id="PF13855">
    <property type="entry name" value="LRR_8"/>
    <property type="match status" value="1"/>
</dbReference>
<evidence type="ECO:0000256" key="14">
    <source>
        <dbReference type="ARBA" id="ARBA00023180"/>
    </source>
</evidence>
<evidence type="ECO:0000256" key="1">
    <source>
        <dbReference type="ARBA" id="ARBA00004479"/>
    </source>
</evidence>
<evidence type="ECO:0000259" key="20">
    <source>
        <dbReference type="PROSITE" id="PS50104"/>
    </source>
</evidence>
<keyword evidence="9 18" id="KW-1133">Transmembrane helix</keyword>
<feature type="domain" description="TIR" evidence="20">
    <location>
        <begin position="596"/>
        <end position="739"/>
    </location>
</feature>
<dbReference type="GO" id="GO:0045087">
    <property type="term" value="P:innate immune response"/>
    <property type="evidence" value="ECO:0007669"/>
    <property type="project" value="UniProtKB-UniRule"/>
</dbReference>
<evidence type="ECO:0000256" key="17">
    <source>
        <dbReference type="PIRSR" id="PIRSR037595-2"/>
    </source>
</evidence>
<dbReference type="SMART" id="SM00369">
    <property type="entry name" value="LRR_TYP"/>
    <property type="match status" value="6"/>
</dbReference>
<reference evidence="21" key="5">
    <citation type="submission" date="2025-09" db="UniProtKB">
        <authorList>
            <consortium name="Ensembl"/>
        </authorList>
    </citation>
    <scope>IDENTIFICATION</scope>
</reference>
<feature type="disulfide bond" evidence="17">
    <location>
        <begin position="387"/>
        <end position="410"/>
    </location>
</feature>
<keyword evidence="8 16" id="KW-0391">Immunity</keyword>
<keyword evidence="10" id="KW-0520">NAD</keyword>
<dbReference type="InterPro" id="IPR001611">
    <property type="entry name" value="Leu-rich_rpt"/>
</dbReference>
<keyword evidence="14" id="KW-0325">Glycoprotein</keyword>
<name>A0A4W3JLC0_CALMI</name>
<comment type="function">
    <text evidence="16">Cooperates with LY96 to mediate the innate immune response to bacterial lipoproteins and other microbial cell wall components. Cooperates with TLR1 or TLR6 to mediate the innate immune response to bacterial lipoproteins or lipopeptides. Acts via MYD88 and TRAF6, leading to NF-kappa-B activation, cytokine secretion and the inflammatory response.</text>
</comment>
<keyword evidence="3 16" id="KW-0399">Innate immunity</keyword>
<comment type="subcellular location">
    <subcellularLocation>
        <location evidence="1">Membrane</location>
        <topology evidence="1">Single-pass type I membrane protein</topology>
    </subcellularLocation>
</comment>
<dbReference type="GO" id="GO:0042497">
    <property type="term" value="F:triacyl lipopeptide binding"/>
    <property type="evidence" value="ECO:0007669"/>
    <property type="project" value="TreeGrafter"/>
</dbReference>
<evidence type="ECO:0000313" key="21">
    <source>
        <dbReference type="Ensembl" id="ENSCMIP00000043372.1"/>
    </source>
</evidence>
<evidence type="ECO:0000256" key="16">
    <source>
        <dbReference type="PIRNR" id="PIRNR037595"/>
    </source>
</evidence>
<dbReference type="PANTHER" id="PTHR24365:SF17">
    <property type="entry name" value="TOLL-LIKE RECEPTOR 2"/>
    <property type="match status" value="1"/>
</dbReference>
<feature type="chain" id="PRO_5021308511" description="Toll-like receptor 2" evidence="19">
    <location>
        <begin position="27"/>
        <end position="827"/>
    </location>
</feature>
<dbReference type="Gene3D" id="3.40.50.10140">
    <property type="entry name" value="Toll/interleukin-1 receptor homology (TIR) domain"/>
    <property type="match status" value="1"/>
</dbReference>
<reference evidence="22" key="2">
    <citation type="journal article" date="2007" name="PLoS Biol.">
        <title>Survey sequencing and comparative analysis of the elephant shark (Callorhinchus milii) genome.</title>
        <authorList>
            <person name="Venkatesh B."/>
            <person name="Kirkness E.F."/>
            <person name="Loh Y.H."/>
            <person name="Halpern A.L."/>
            <person name="Lee A.P."/>
            <person name="Johnson J."/>
            <person name="Dandona N."/>
            <person name="Viswanathan L.D."/>
            <person name="Tay A."/>
            <person name="Venter J.C."/>
            <person name="Strausberg R.L."/>
            <person name="Brenner S."/>
        </authorList>
    </citation>
    <scope>NUCLEOTIDE SEQUENCE [LARGE SCALE GENOMIC DNA]</scope>
</reference>
<evidence type="ECO:0000256" key="9">
    <source>
        <dbReference type="ARBA" id="ARBA00022989"/>
    </source>
</evidence>
<proteinExistence type="inferred from homology"/>
<evidence type="ECO:0000256" key="3">
    <source>
        <dbReference type="ARBA" id="ARBA00022588"/>
    </source>
</evidence>
<reference evidence="22" key="1">
    <citation type="journal article" date="2006" name="Science">
        <title>Ancient noncoding elements conserved in the human genome.</title>
        <authorList>
            <person name="Venkatesh B."/>
            <person name="Kirkness E.F."/>
            <person name="Loh Y.H."/>
            <person name="Halpern A.L."/>
            <person name="Lee A.P."/>
            <person name="Johnson J."/>
            <person name="Dandona N."/>
            <person name="Viswanathan L.D."/>
            <person name="Tay A."/>
            <person name="Venter J.C."/>
            <person name="Strausberg R.L."/>
            <person name="Brenner S."/>
        </authorList>
    </citation>
    <scope>NUCLEOTIDE SEQUENCE [LARGE SCALE GENOMIC DNA]</scope>
</reference>
<keyword evidence="15 16" id="KW-0395">Inflammatory response</keyword>
<evidence type="ECO:0000256" key="6">
    <source>
        <dbReference type="ARBA" id="ARBA00022729"/>
    </source>
</evidence>
<dbReference type="GO" id="GO:0004888">
    <property type="term" value="F:transmembrane signaling receptor activity"/>
    <property type="evidence" value="ECO:0007669"/>
    <property type="project" value="InterPro"/>
</dbReference>
<accession>A0A4W3JLC0</accession>
<dbReference type="SMART" id="SM00365">
    <property type="entry name" value="LRR_SD22"/>
    <property type="match status" value="4"/>
</dbReference>
<dbReference type="FunFam" id="3.40.50.10140:FF:000001">
    <property type="entry name" value="Toll-like receptor 2"/>
    <property type="match status" value="1"/>
</dbReference>
<keyword evidence="7" id="KW-0677">Repeat</keyword>
<dbReference type="Gene3D" id="3.80.10.10">
    <property type="entry name" value="Ribonuclease Inhibitor"/>
    <property type="match status" value="1"/>
</dbReference>
<evidence type="ECO:0000256" key="11">
    <source>
        <dbReference type="ARBA" id="ARBA00023136"/>
    </source>
</evidence>
<dbReference type="InterPro" id="IPR032675">
    <property type="entry name" value="LRR_dom_sf"/>
</dbReference>
<protein>
    <recommendedName>
        <fullName evidence="16">Toll-like receptor 2</fullName>
    </recommendedName>
</protein>
<keyword evidence="11 18" id="KW-0472">Membrane</keyword>
<evidence type="ECO:0000256" key="15">
    <source>
        <dbReference type="ARBA" id="ARBA00023198"/>
    </source>
</evidence>
<sequence length="827" mass="94901">TNRLTTGFSDLLLVAILSSLLMTVCSAPLEKRSAHSVNCSRIGFPNIPCAVTPYTEILDLSHNQMTRIQQQYFKTLSKLKRLILSFNKIAAIEPGAFANNSELQHLDLSNNSLHDIAILPFNHLKSLTYLDISNNLYDTIYLGVEIKELKKLETLMLGTPSVSFLKVGSLSMLRGLPLQKVHLITQDLEEYEPGTLTYGIIHPLKKLNLSTLSLNHITLDDRITINLFENVLRSTIVEMHLSNINIDSIGKWDIEIISSQQINLHKIYINNIVNPNFFKFYSLKYIQNLFQQLTKLSVINGSMYYIPCGVSEKLINLKYLDVSFNLLQEFSFIPKCSNPFPGLTSLVLNDNKFSHLRQLSVMTFQMRNLTRLIATSNSLQLPGEGMCSWSRSLRHINFSHNKLLANVFSCLPSSLESVDLSYNAISTVPNLEKMSNLREIILTGNAISFLPEFAAGHPVRVLSIDRNAINTIDVDLLRSMNQIQLKLGNNPFRCSCAIQSVIDYIEHSHIEIIDWPADYRCASPLNIQGQVIKDLKFSTVECNIPLFVGVLLACIALVVALCVILCIKYKVTWYIHTLWLWVNAKRHPDDLMEGNFEYHAFISYSERDSDWVKNKMLPQLETNNPPFHICIHERDFRPGKSIIANIIDCISKSYKTIFVLSKSFVQSEWCHYELFFAHNQILDKKKDSLILLLLEPIPAKSIPDRFCKLRKLMNRKTYLEWPQGEFQQNFFWKRLKAILNTNFQPQYTHLPTRTRLNGYPGCNVSCVLYRWWTTFMVANKIHLLDGIFLDSCHQSNQQLKTHKQLNTDLPRLRRVISMASFSWCPGQ</sequence>
<dbReference type="SMART" id="SM00255">
    <property type="entry name" value="TIR"/>
    <property type="match status" value="1"/>
</dbReference>
<dbReference type="Pfam" id="PF01582">
    <property type="entry name" value="TIR"/>
    <property type="match status" value="1"/>
</dbReference>
<dbReference type="PANTHER" id="PTHR24365">
    <property type="entry name" value="TOLL-LIKE RECEPTOR"/>
    <property type="match status" value="1"/>
</dbReference>
<evidence type="ECO:0000313" key="22">
    <source>
        <dbReference type="Proteomes" id="UP000314986"/>
    </source>
</evidence>
<dbReference type="GO" id="GO:0002224">
    <property type="term" value="P:toll-like receptor signaling pathway"/>
    <property type="evidence" value="ECO:0007669"/>
    <property type="project" value="UniProtKB-UniRule"/>
</dbReference>
<evidence type="ECO:0000256" key="13">
    <source>
        <dbReference type="ARBA" id="ARBA00023170"/>
    </source>
</evidence>
<dbReference type="PROSITE" id="PS50104">
    <property type="entry name" value="TIR"/>
    <property type="match status" value="1"/>
</dbReference>
<feature type="transmembrane region" description="Helical" evidence="18">
    <location>
        <begin position="546"/>
        <end position="567"/>
    </location>
</feature>
<dbReference type="PROSITE" id="PS51450">
    <property type="entry name" value="LRR"/>
    <property type="match status" value="2"/>
</dbReference>
<dbReference type="AlphaFoldDB" id="A0A4W3JLC0"/>
<evidence type="ECO:0000256" key="4">
    <source>
        <dbReference type="ARBA" id="ARBA00022614"/>
    </source>
</evidence>
<dbReference type="SUPFAM" id="SSF52058">
    <property type="entry name" value="L domain-like"/>
    <property type="match status" value="1"/>
</dbReference>
<dbReference type="GO" id="GO:0006954">
    <property type="term" value="P:inflammatory response"/>
    <property type="evidence" value="ECO:0007669"/>
    <property type="project" value="UniProtKB-UniRule"/>
</dbReference>
<reference evidence="21" key="4">
    <citation type="submission" date="2025-08" db="UniProtKB">
        <authorList>
            <consortium name="Ensembl"/>
        </authorList>
    </citation>
    <scope>IDENTIFICATION</scope>
</reference>
<dbReference type="STRING" id="7868.ENSCMIP00000043372"/>
<keyword evidence="22" id="KW-1185">Reference proteome</keyword>
<evidence type="ECO:0000256" key="2">
    <source>
        <dbReference type="ARBA" id="ARBA00009634"/>
    </source>
</evidence>
<dbReference type="PIRSF" id="PIRSF037595">
    <property type="entry name" value="Toll-like_receptor"/>
    <property type="match status" value="1"/>
</dbReference>
<keyword evidence="4" id="KW-0433">Leucine-rich repeat</keyword>
<keyword evidence="5 18" id="KW-0812">Transmembrane</keyword>
<dbReference type="Ensembl" id="ENSCMIT00000043994.1">
    <property type="protein sequence ID" value="ENSCMIP00000043372.1"/>
    <property type="gene ID" value="ENSCMIG00000017964.1"/>
</dbReference>
<dbReference type="InterPro" id="IPR035897">
    <property type="entry name" value="Toll_tir_struct_dom_sf"/>
</dbReference>
<dbReference type="InterPro" id="IPR003591">
    <property type="entry name" value="Leu-rich_rpt_typical-subtyp"/>
</dbReference>
<dbReference type="SUPFAM" id="SSF52200">
    <property type="entry name" value="Toll/Interleukin receptor TIR domain"/>
    <property type="match status" value="1"/>
</dbReference>
<feature type="signal peptide" evidence="19">
    <location>
        <begin position="1"/>
        <end position="26"/>
    </location>
</feature>
<dbReference type="InterPro" id="IPR017241">
    <property type="entry name" value="Toll-like_receptor"/>
</dbReference>
<dbReference type="GO" id="GO:0043235">
    <property type="term" value="C:receptor complex"/>
    <property type="evidence" value="ECO:0007669"/>
    <property type="project" value="TreeGrafter"/>
</dbReference>
<evidence type="ECO:0000256" key="10">
    <source>
        <dbReference type="ARBA" id="ARBA00023027"/>
    </source>
</evidence>
<organism evidence="21 22">
    <name type="scientific">Callorhinchus milii</name>
    <name type="common">Ghost shark</name>
    <dbReference type="NCBI Taxonomy" id="7868"/>
    <lineage>
        <taxon>Eukaryota</taxon>
        <taxon>Metazoa</taxon>
        <taxon>Chordata</taxon>
        <taxon>Craniata</taxon>
        <taxon>Vertebrata</taxon>
        <taxon>Chondrichthyes</taxon>
        <taxon>Holocephali</taxon>
        <taxon>Chimaeriformes</taxon>
        <taxon>Callorhinchidae</taxon>
        <taxon>Callorhinchus</taxon>
    </lineage>
</organism>
<evidence type="ECO:0000256" key="8">
    <source>
        <dbReference type="ARBA" id="ARBA00022859"/>
    </source>
</evidence>